<evidence type="ECO:0000313" key="4">
    <source>
        <dbReference type="Proteomes" id="UP000652720"/>
    </source>
</evidence>
<evidence type="ECO:0000313" key="2">
    <source>
        <dbReference type="EMBL" id="GGP28487.1"/>
    </source>
</evidence>
<reference evidence="1" key="2">
    <citation type="journal article" date="2014" name="Int. J. Syst. Evol. Microbiol.">
        <title>Complete genome sequence of Corynebacterium casei LMG S-19264T (=DSM 44701T), isolated from a smear-ripened cheese.</title>
        <authorList>
            <consortium name="US DOE Joint Genome Institute (JGI-PGF)"/>
            <person name="Walter F."/>
            <person name="Albersmeier A."/>
            <person name="Kalinowski J."/>
            <person name="Ruckert C."/>
        </authorList>
    </citation>
    <scope>NUCLEOTIDE SEQUENCE</scope>
    <source>
        <strain evidence="1">CGMCC 1.8885</strain>
    </source>
</reference>
<reference evidence="2" key="1">
    <citation type="journal article" date="2014" name="Int. J. Syst. Evol. Microbiol.">
        <title>Complete genome of a new Firmicutes species belonging to the dominant human colonic microbiota ('Ruminococcus bicirculans') reveals two chromosomes and a selective capacity to utilize plant glucans.</title>
        <authorList>
            <consortium name="NISC Comparative Sequencing Program"/>
            <person name="Wegmann U."/>
            <person name="Louis P."/>
            <person name="Goesmann A."/>
            <person name="Henrissat B."/>
            <person name="Duncan S.H."/>
            <person name="Flint H.J."/>
        </authorList>
    </citation>
    <scope>NUCLEOTIDE SEQUENCE</scope>
    <source>
        <strain evidence="2">CGMCC 1.8884</strain>
    </source>
</reference>
<comment type="caution">
    <text evidence="1">The sequence shown here is derived from an EMBL/GenBank/DDBJ whole genome shotgun (WGS) entry which is preliminary data.</text>
</comment>
<reference evidence="1" key="4">
    <citation type="submission" date="2023-08" db="EMBL/GenBank/DDBJ databases">
        <authorList>
            <person name="Sun Q."/>
            <person name="Zhou Y."/>
        </authorList>
    </citation>
    <scope>NUCLEOTIDE SEQUENCE</scope>
    <source>
        <strain evidence="2">CGMCC 1.8884</strain>
        <strain evidence="1">CGMCC 1.8885</strain>
    </source>
</reference>
<sequence length="297" mass="32541">MAALLAGLGTAGAAGLLGTSQSVSTSAFCQQYKCTLLGNGGREWLYDLKVPGSQLLLVQRESSEPGSRVTEVSLLSDNDEVNAELDRKTFGDVQKMALGFVSNTGRLESCYALDGATYRVMADAPNERTRRIYCDWDEAYTRFVIEADRNFLARTAPASVPTTGPTKLNNWYFSGCYVAGSASEDLPTGKPARCLLVVTTKGAASQVVRAEFQYEIEYVQNGQYVKKILPEKEYWWPGRVQKALDPRVTQQGRTVKADLSLAIRNVPGRRVISLNTIAKLTFANGAVKTAYEPLTVR</sequence>
<protein>
    <recommendedName>
        <fullName evidence="5">DUF3108 domain-containing protein</fullName>
    </recommendedName>
</protein>
<dbReference type="AlphaFoldDB" id="A0AAV4JZI9"/>
<keyword evidence="3" id="KW-1185">Reference proteome</keyword>
<dbReference type="Proteomes" id="UP000652720">
    <property type="component" value="Unassembled WGS sequence"/>
</dbReference>
<dbReference type="Proteomes" id="UP000630135">
    <property type="component" value="Unassembled WGS sequence"/>
</dbReference>
<accession>A0AAV4JZI9</accession>
<proteinExistence type="predicted"/>
<dbReference type="EMBL" id="BMLZ01000001">
    <property type="protein sequence ID" value="GGP28487.1"/>
    <property type="molecule type" value="Genomic_DNA"/>
</dbReference>
<reference evidence="3" key="3">
    <citation type="journal article" date="2019" name="Int. J. Syst. Evol. Microbiol.">
        <title>The Global Catalogue of Microorganisms (GCM) 10K type strain sequencing project: providing services to taxonomists for standard genome sequencing and annotation.</title>
        <authorList>
            <consortium name="The Broad Institute Genomics Platform"/>
            <consortium name="The Broad Institute Genome Sequencing Center for Infectious Disease"/>
            <person name="Wu L."/>
            <person name="Ma J."/>
        </authorList>
    </citation>
    <scope>NUCLEOTIDE SEQUENCE [LARGE SCALE GENOMIC DNA]</scope>
    <source>
        <strain evidence="3">CGMCC 1.8884</strain>
    </source>
</reference>
<name>A0AAV4JZI9_9DEIO</name>
<gene>
    <name evidence="2" type="ORF">GCM10008021_01380</name>
    <name evidence="1" type="ORF">GCM10010914_01220</name>
</gene>
<evidence type="ECO:0000313" key="1">
    <source>
        <dbReference type="EMBL" id="GGI70862.1"/>
    </source>
</evidence>
<dbReference type="EMBL" id="BMMA01000001">
    <property type="protein sequence ID" value="GGI70862.1"/>
    <property type="molecule type" value="Genomic_DNA"/>
</dbReference>
<evidence type="ECO:0000313" key="3">
    <source>
        <dbReference type="Proteomes" id="UP000630135"/>
    </source>
</evidence>
<organism evidence="1 4">
    <name type="scientific">Deinococcus wulumuqiensis</name>
    <dbReference type="NCBI Taxonomy" id="980427"/>
    <lineage>
        <taxon>Bacteria</taxon>
        <taxon>Thermotogati</taxon>
        <taxon>Deinococcota</taxon>
        <taxon>Deinococci</taxon>
        <taxon>Deinococcales</taxon>
        <taxon>Deinococcaceae</taxon>
        <taxon>Deinococcus</taxon>
    </lineage>
</organism>
<evidence type="ECO:0008006" key="5">
    <source>
        <dbReference type="Google" id="ProtNLM"/>
    </source>
</evidence>